<evidence type="ECO:0000256" key="1">
    <source>
        <dbReference type="SAM" id="Phobius"/>
    </source>
</evidence>
<accession>J9FJW0</accession>
<organism evidence="2">
    <name type="scientific">gut metagenome</name>
    <dbReference type="NCBI Taxonomy" id="749906"/>
    <lineage>
        <taxon>unclassified sequences</taxon>
        <taxon>metagenomes</taxon>
        <taxon>organismal metagenomes</taxon>
    </lineage>
</organism>
<keyword evidence="1" id="KW-1133">Transmembrane helix</keyword>
<feature type="transmembrane region" description="Helical" evidence="1">
    <location>
        <begin position="12"/>
        <end position="28"/>
    </location>
</feature>
<keyword evidence="1" id="KW-0812">Transmembrane</keyword>
<proteinExistence type="predicted"/>
<dbReference type="EMBL" id="AMCI01005945">
    <property type="protein sequence ID" value="EJW95191.1"/>
    <property type="molecule type" value="Genomic_DNA"/>
</dbReference>
<keyword evidence="1" id="KW-0472">Membrane</keyword>
<protein>
    <submittedName>
        <fullName evidence="2">Membrane protein</fullName>
    </submittedName>
</protein>
<feature type="transmembrane region" description="Helical" evidence="1">
    <location>
        <begin position="34"/>
        <end position="54"/>
    </location>
</feature>
<name>J9FJW0_9ZZZZ</name>
<evidence type="ECO:0000313" key="2">
    <source>
        <dbReference type="EMBL" id="EJW95191.1"/>
    </source>
</evidence>
<reference evidence="2" key="1">
    <citation type="journal article" date="2012" name="PLoS ONE">
        <title>Gene sets for utilization of primary and secondary nutrition supplies in the distal gut of endangered iberian lynx.</title>
        <authorList>
            <person name="Alcaide M."/>
            <person name="Messina E."/>
            <person name="Richter M."/>
            <person name="Bargiela R."/>
            <person name="Peplies J."/>
            <person name="Huws S.A."/>
            <person name="Newbold C.J."/>
            <person name="Golyshin P.N."/>
            <person name="Simon M.A."/>
            <person name="Lopez G."/>
            <person name="Yakimov M.M."/>
            <person name="Ferrer M."/>
        </authorList>
    </citation>
    <scope>NUCLEOTIDE SEQUENCE</scope>
</reference>
<comment type="caution">
    <text evidence="2">The sequence shown here is derived from an EMBL/GenBank/DDBJ whole genome shotgun (WGS) entry which is preliminary data.</text>
</comment>
<dbReference type="AlphaFoldDB" id="J9FJW0"/>
<sequence>MKIRTIILKRLAEFVFLMAVELGTTFLLDHLSGGYIIFDIAALLVATVVFDALAQKWEAKSCSKPSQKQLKKLAGRRPSITTKRKSYSQLTSLFQNLFRYRH</sequence>
<gene>
    <name evidence="2" type="ORF">EVA_16703</name>
</gene>